<proteinExistence type="predicted"/>
<accession>A0ABP0YG84</accession>
<organism evidence="1 2">
    <name type="scientific">Citrullus colocynthis</name>
    <name type="common">colocynth</name>
    <dbReference type="NCBI Taxonomy" id="252529"/>
    <lineage>
        <taxon>Eukaryota</taxon>
        <taxon>Viridiplantae</taxon>
        <taxon>Streptophyta</taxon>
        <taxon>Embryophyta</taxon>
        <taxon>Tracheophyta</taxon>
        <taxon>Spermatophyta</taxon>
        <taxon>Magnoliopsida</taxon>
        <taxon>eudicotyledons</taxon>
        <taxon>Gunneridae</taxon>
        <taxon>Pentapetalae</taxon>
        <taxon>rosids</taxon>
        <taxon>fabids</taxon>
        <taxon>Cucurbitales</taxon>
        <taxon>Cucurbitaceae</taxon>
        <taxon>Benincaseae</taxon>
        <taxon>Citrullus</taxon>
    </lineage>
</organism>
<keyword evidence="2" id="KW-1185">Reference proteome</keyword>
<gene>
    <name evidence="1" type="ORF">CITCOLO1_LOCUS11493</name>
</gene>
<dbReference type="Proteomes" id="UP001642487">
    <property type="component" value="Chromosome 4"/>
</dbReference>
<dbReference type="EMBL" id="OZ021738">
    <property type="protein sequence ID" value="CAK9319487.1"/>
    <property type="molecule type" value="Genomic_DNA"/>
</dbReference>
<name>A0ABP0YG84_9ROSI</name>
<evidence type="ECO:0000313" key="2">
    <source>
        <dbReference type="Proteomes" id="UP001642487"/>
    </source>
</evidence>
<evidence type="ECO:0000313" key="1">
    <source>
        <dbReference type="EMBL" id="CAK9319487.1"/>
    </source>
</evidence>
<protein>
    <submittedName>
        <fullName evidence="1">Uncharacterized protein</fullName>
    </submittedName>
</protein>
<reference evidence="1 2" key="1">
    <citation type="submission" date="2024-03" db="EMBL/GenBank/DDBJ databases">
        <authorList>
            <person name="Gkanogiannis A."/>
            <person name="Becerra Lopez-Lavalle L."/>
        </authorList>
    </citation>
    <scope>NUCLEOTIDE SEQUENCE [LARGE SCALE GENOMIC DNA]</scope>
</reference>
<sequence length="150" mass="17046">MFFFFSLSLFVKSSPPFLPLPLRPPPPPPLFTSFRSFSFRQPQTLPPSSSSVHRHLPVSYCFILLRWSSQSRPVLQPITSNSVRPATFGRCWSSAAFCDYCRQPLTGFVDLGRFKGTLEKVEIKSGVGSFGHFRHPQLNKYIIQCLASKF</sequence>